<dbReference type="SUPFAM" id="SSF89550">
    <property type="entry name" value="PHP domain-like"/>
    <property type="match status" value="1"/>
</dbReference>
<reference evidence="2 3" key="1">
    <citation type="submission" date="2017-09" db="EMBL/GenBank/DDBJ databases">
        <title>Depth-based differentiation of microbial function through sediment-hosted aquifers and enrichment of novel symbionts in the deep terrestrial subsurface.</title>
        <authorList>
            <person name="Probst A.J."/>
            <person name="Ladd B."/>
            <person name="Jarett J.K."/>
            <person name="Geller-Mcgrath D.E."/>
            <person name="Sieber C.M."/>
            <person name="Emerson J.B."/>
            <person name="Anantharaman K."/>
            <person name="Thomas B.C."/>
            <person name="Malmstrom R."/>
            <person name="Stieglmeier M."/>
            <person name="Klingl A."/>
            <person name="Woyke T."/>
            <person name="Ryan C.M."/>
            <person name="Banfield J.F."/>
        </authorList>
    </citation>
    <scope>NUCLEOTIDE SEQUENCE [LARGE SCALE GENOMIC DNA]</scope>
    <source>
        <strain evidence="2">CG11_big_fil_rev_8_21_14_0_20_37_16</strain>
    </source>
</reference>
<gene>
    <name evidence="2" type="ORF">COV87_02735</name>
</gene>
<dbReference type="InterPro" id="IPR001995">
    <property type="entry name" value="Peptidase_A2_cat"/>
</dbReference>
<sequence>MNFLNKLQITKDFSIPKEKFDLQSHSYFSDGRKSPEDLLHSAHNNGYKYISITDHNSVQAYNQPLFELASELGITIIPGVELECFGELDVLAFDSQENSISPEFSNEIAKVTKFISEKRNKYLQEGIDNIVDFLKSSSNIPWVKWGKKDQEKKNEIISALTIKNASNINLDTAKLENFNREYISKPHLAMLLARFDLVDLTLFASTFSIPIEKAPKYAMGMLFDKYIKWPLDGLKPDNEIIEMVSKIPFVKVIAHPGKSFEIQQKENQDLAFGKYVQYLLDSGLDGAEIDYRNYKNTDANYNEKTTDILIKQQRTMYGTGGSDTHNLFT</sequence>
<comment type="caution">
    <text evidence="2">The sequence shown here is derived from an EMBL/GenBank/DDBJ whole genome shotgun (WGS) entry which is preliminary data.</text>
</comment>
<dbReference type="SMART" id="SM00481">
    <property type="entry name" value="POLIIIAc"/>
    <property type="match status" value="1"/>
</dbReference>
<dbReference type="AlphaFoldDB" id="A0A2H0KJY8"/>
<dbReference type="PANTHER" id="PTHR42924">
    <property type="entry name" value="EXONUCLEASE"/>
    <property type="match status" value="1"/>
</dbReference>
<evidence type="ECO:0000313" key="3">
    <source>
        <dbReference type="Proteomes" id="UP000229497"/>
    </source>
</evidence>
<dbReference type="Gene3D" id="3.20.20.140">
    <property type="entry name" value="Metal-dependent hydrolases"/>
    <property type="match status" value="2"/>
</dbReference>
<dbReference type="GO" id="GO:0006508">
    <property type="term" value="P:proteolysis"/>
    <property type="evidence" value="ECO:0007669"/>
    <property type="project" value="InterPro"/>
</dbReference>
<protein>
    <recommendedName>
        <fullName evidence="1">Peptidase A2 domain-containing protein</fullName>
    </recommendedName>
</protein>
<dbReference type="Pfam" id="PF02811">
    <property type="entry name" value="PHP"/>
    <property type="match status" value="1"/>
</dbReference>
<dbReference type="PANTHER" id="PTHR42924:SF3">
    <property type="entry name" value="POLYMERASE_HISTIDINOL PHOSPHATASE N-TERMINAL DOMAIN-CONTAINING PROTEIN"/>
    <property type="match status" value="1"/>
</dbReference>
<evidence type="ECO:0000259" key="1">
    <source>
        <dbReference type="PROSITE" id="PS50175"/>
    </source>
</evidence>
<dbReference type="GO" id="GO:0004534">
    <property type="term" value="F:5'-3' RNA exonuclease activity"/>
    <property type="evidence" value="ECO:0007669"/>
    <property type="project" value="TreeGrafter"/>
</dbReference>
<name>A0A2H0KJY8_9BACT</name>
<feature type="domain" description="Peptidase A2" evidence="1">
    <location>
        <begin position="276"/>
        <end position="321"/>
    </location>
</feature>
<dbReference type="PROSITE" id="PS50175">
    <property type="entry name" value="ASP_PROT_RETROV"/>
    <property type="match status" value="1"/>
</dbReference>
<dbReference type="InterPro" id="IPR052018">
    <property type="entry name" value="PHP_domain"/>
</dbReference>
<proteinExistence type="predicted"/>
<accession>A0A2H0KJY8</accession>
<dbReference type="InterPro" id="IPR016195">
    <property type="entry name" value="Pol/histidinol_Pase-like"/>
</dbReference>
<dbReference type="EMBL" id="PCVK01000078">
    <property type="protein sequence ID" value="PIQ71559.1"/>
    <property type="molecule type" value="Genomic_DNA"/>
</dbReference>
<dbReference type="InterPro" id="IPR004013">
    <property type="entry name" value="PHP_dom"/>
</dbReference>
<evidence type="ECO:0000313" key="2">
    <source>
        <dbReference type="EMBL" id="PIQ71559.1"/>
    </source>
</evidence>
<organism evidence="2 3">
    <name type="scientific">Candidatus Roizmanbacteria bacterium CG11_big_fil_rev_8_21_14_0_20_37_16</name>
    <dbReference type="NCBI Taxonomy" id="1974857"/>
    <lineage>
        <taxon>Bacteria</taxon>
        <taxon>Candidatus Roizmaniibacteriota</taxon>
    </lineage>
</organism>
<dbReference type="GO" id="GO:0035312">
    <property type="term" value="F:5'-3' DNA exonuclease activity"/>
    <property type="evidence" value="ECO:0007669"/>
    <property type="project" value="TreeGrafter"/>
</dbReference>
<dbReference type="Proteomes" id="UP000229497">
    <property type="component" value="Unassembled WGS sequence"/>
</dbReference>
<dbReference type="GO" id="GO:0004190">
    <property type="term" value="F:aspartic-type endopeptidase activity"/>
    <property type="evidence" value="ECO:0007669"/>
    <property type="project" value="InterPro"/>
</dbReference>
<dbReference type="InterPro" id="IPR003141">
    <property type="entry name" value="Pol/His_phosphatase_N"/>
</dbReference>